<dbReference type="Proteomes" id="UP000230002">
    <property type="component" value="Unassembled WGS sequence"/>
</dbReference>
<evidence type="ECO:0000256" key="1">
    <source>
        <dbReference type="SAM" id="MobiDB-lite"/>
    </source>
</evidence>
<evidence type="ECO:0000313" key="3">
    <source>
        <dbReference type="Proteomes" id="UP000230002"/>
    </source>
</evidence>
<accession>A0A2G8RRL5</accession>
<feature type="compositionally biased region" description="Basic and acidic residues" evidence="1">
    <location>
        <begin position="56"/>
        <end position="66"/>
    </location>
</feature>
<evidence type="ECO:0000313" key="2">
    <source>
        <dbReference type="EMBL" id="PIL24165.1"/>
    </source>
</evidence>
<dbReference type="AlphaFoldDB" id="A0A2G8RRL5"/>
<sequence>MDPEHRALAHHLPIQVSHRALFQHQASHDVVPMSRELARPTHEEPNVFSPKAQLEPPDRRPHPGGHLIHDLVPFRRQVTCRRRREQHLHLLYRHQGRLRVRAVVRRQVHRPQQVPDPRRLPCTYVLRGQRNKATRPEQPARVLRAPPEPPGDELCVCLGFGHGRGRVGVHGKHDRDEVVAACPRAVLAREDDEHVLGRGVVCVRGHDWELCPQSVGG</sequence>
<protein>
    <submittedName>
        <fullName evidence="2">Uncharacterized protein</fullName>
    </submittedName>
</protein>
<feature type="region of interest" description="Disordered" evidence="1">
    <location>
        <begin position="39"/>
        <end position="66"/>
    </location>
</feature>
<gene>
    <name evidence="2" type="ORF">GSI_13918</name>
</gene>
<reference evidence="2 3" key="1">
    <citation type="journal article" date="2015" name="Sci. Rep.">
        <title>Chromosome-level genome map provides insights into diverse defense mechanisms in the medicinal fungus Ganoderma sinense.</title>
        <authorList>
            <person name="Zhu Y."/>
            <person name="Xu J."/>
            <person name="Sun C."/>
            <person name="Zhou S."/>
            <person name="Xu H."/>
            <person name="Nelson D.R."/>
            <person name="Qian J."/>
            <person name="Song J."/>
            <person name="Luo H."/>
            <person name="Xiang L."/>
            <person name="Li Y."/>
            <person name="Xu Z."/>
            <person name="Ji A."/>
            <person name="Wang L."/>
            <person name="Lu S."/>
            <person name="Hayward A."/>
            <person name="Sun W."/>
            <person name="Li X."/>
            <person name="Schwartz D.C."/>
            <person name="Wang Y."/>
            <person name="Chen S."/>
        </authorList>
    </citation>
    <scope>NUCLEOTIDE SEQUENCE [LARGE SCALE GENOMIC DNA]</scope>
    <source>
        <strain evidence="2 3">ZZ0214-1</strain>
    </source>
</reference>
<name>A0A2G8RRL5_9APHY</name>
<proteinExistence type="predicted"/>
<keyword evidence="3" id="KW-1185">Reference proteome</keyword>
<comment type="caution">
    <text evidence="2">The sequence shown here is derived from an EMBL/GenBank/DDBJ whole genome shotgun (WGS) entry which is preliminary data.</text>
</comment>
<organism evidence="2 3">
    <name type="scientific">Ganoderma sinense ZZ0214-1</name>
    <dbReference type="NCBI Taxonomy" id="1077348"/>
    <lineage>
        <taxon>Eukaryota</taxon>
        <taxon>Fungi</taxon>
        <taxon>Dikarya</taxon>
        <taxon>Basidiomycota</taxon>
        <taxon>Agaricomycotina</taxon>
        <taxon>Agaricomycetes</taxon>
        <taxon>Polyporales</taxon>
        <taxon>Polyporaceae</taxon>
        <taxon>Ganoderma</taxon>
    </lineage>
</organism>
<dbReference type="EMBL" id="AYKW01000067">
    <property type="protein sequence ID" value="PIL24165.1"/>
    <property type="molecule type" value="Genomic_DNA"/>
</dbReference>